<reference evidence="1" key="2">
    <citation type="journal article" date="2015" name="Data Brief">
        <title>Shoot transcriptome of the giant reed, Arundo donax.</title>
        <authorList>
            <person name="Barrero R.A."/>
            <person name="Guerrero F.D."/>
            <person name="Moolhuijzen P."/>
            <person name="Goolsby J.A."/>
            <person name="Tidwell J."/>
            <person name="Bellgard S.E."/>
            <person name="Bellgard M.I."/>
        </authorList>
    </citation>
    <scope>NUCLEOTIDE SEQUENCE</scope>
    <source>
        <tissue evidence="1">Shoot tissue taken approximately 20 cm above the soil surface</tissue>
    </source>
</reference>
<name>A0A0A9FFC9_ARUDO</name>
<sequence>MAFPDLQKNK</sequence>
<protein>
    <submittedName>
        <fullName evidence="1">Uncharacterized protein</fullName>
    </submittedName>
</protein>
<dbReference type="EMBL" id="GBRH01189060">
    <property type="protein sequence ID" value="JAE08836.1"/>
    <property type="molecule type" value="Transcribed_RNA"/>
</dbReference>
<accession>A0A0A9FFC9</accession>
<evidence type="ECO:0000313" key="1">
    <source>
        <dbReference type="EMBL" id="JAE08836.1"/>
    </source>
</evidence>
<organism evidence="1">
    <name type="scientific">Arundo donax</name>
    <name type="common">Giant reed</name>
    <name type="synonym">Donax arundinaceus</name>
    <dbReference type="NCBI Taxonomy" id="35708"/>
    <lineage>
        <taxon>Eukaryota</taxon>
        <taxon>Viridiplantae</taxon>
        <taxon>Streptophyta</taxon>
        <taxon>Embryophyta</taxon>
        <taxon>Tracheophyta</taxon>
        <taxon>Spermatophyta</taxon>
        <taxon>Magnoliopsida</taxon>
        <taxon>Liliopsida</taxon>
        <taxon>Poales</taxon>
        <taxon>Poaceae</taxon>
        <taxon>PACMAD clade</taxon>
        <taxon>Arundinoideae</taxon>
        <taxon>Arundineae</taxon>
        <taxon>Arundo</taxon>
    </lineage>
</organism>
<reference evidence="1" key="1">
    <citation type="submission" date="2014-09" db="EMBL/GenBank/DDBJ databases">
        <authorList>
            <person name="Magalhaes I.L.F."/>
            <person name="Oliveira U."/>
            <person name="Santos F.R."/>
            <person name="Vidigal T.H.D.A."/>
            <person name="Brescovit A.D."/>
            <person name="Santos A.J."/>
        </authorList>
    </citation>
    <scope>NUCLEOTIDE SEQUENCE</scope>
    <source>
        <tissue evidence="1">Shoot tissue taken approximately 20 cm above the soil surface</tissue>
    </source>
</reference>
<proteinExistence type="predicted"/>